<dbReference type="VEuPathDB" id="MicrosporidiaDB:CWI36_0426p0010"/>
<comment type="caution">
    <text evidence="1">The sequence shown here is derived from an EMBL/GenBank/DDBJ whole genome shotgun (WGS) entry which is preliminary data.</text>
</comment>
<name>A0A4V2JW49_9MICR</name>
<organism evidence="1 2">
    <name type="scientific">Hamiltosporidium magnivora</name>
    <dbReference type="NCBI Taxonomy" id="148818"/>
    <lineage>
        <taxon>Eukaryota</taxon>
        <taxon>Fungi</taxon>
        <taxon>Fungi incertae sedis</taxon>
        <taxon>Microsporidia</taxon>
        <taxon>Dubosqiidae</taxon>
        <taxon>Hamiltosporidium</taxon>
    </lineage>
</organism>
<proteinExistence type="predicted"/>
<gene>
    <name evidence="1" type="ORF">CWI36_0426p0010</name>
</gene>
<reference evidence="1 2" key="1">
    <citation type="submission" date="2017-12" db="EMBL/GenBank/DDBJ databases">
        <authorList>
            <person name="Pombert J.-F."/>
            <person name="Haag K.L."/>
            <person name="Ebert D."/>
        </authorList>
    </citation>
    <scope>NUCLEOTIDE SEQUENCE [LARGE SCALE GENOMIC DNA]</scope>
    <source>
        <strain evidence="1">BE-OM-2</strain>
    </source>
</reference>
<dbReference type="EMBL" id="PITI01000426">
    <property type="protein sequence ID" value="TBU06552.1"/>
    <property type="molecule type" value="Genomic_DNA"/>
</dbReference>
<dbReference type="AlphaFoldDB" id="A0A4V2JW49"/>
<protein>
    <submittedName>
        <fullName evidence="1">Uncharacterized protein</fullName>
    </submittedName>
</protein>
<sequence length="52" mass="5791">MKKSFPGLSATTPNPNTEDQSILVASYDKQRILQAISLPGWWGMSLEIENII</sequence>
<keyword evidence="2" id="KW-1185">Reference proteome</keyword>
<evidence type="ECO:0000313" key="2">
    <source>
        <dbReference type="Proteomes" id="UP000291404"/>
    </source>
</evidence>
<evidence type="ECO:0000313" key="1">
    <source>
        <dbReference type="EMBL" id="TBU06552.1"/>
    </source>
</evidence>
<dbReference type="Proteomes" id="UP000291404">
    <property type="component" value="Unassembled WGS sequence"/>
</dbReference>
<accession>A0A4V2JW49</accession>